<dbReference type="EMBL" id="JAXOVC010000008">
    <property type="protein sequence ID" value="KAK4498285.1"/>
    <property type="molecule type" value="Genomic_DNA"/>
</dbReference>
<dbReference type="SUPFAM" id="SSF48403">
    <property type="entry name" value="Ankyrin repeat"/>
    <property type="match status" value="1"/>
</dbReference>
<evidence type="ECO:0000313" key="2">
    <source>
        <dbReference type="EMBL" id="KAK4498285.1"/>
    </source>
</evidence>
<dbReference type="InterPro" id="IPR010730">
    <property type="entry name" value="HET"/>
</dbReference>
<gene>
    <name evidence="2" type="ORF">PRZ48_010943</name>
</gene>
<dbReference type="Proteomes" id="UP001305779">
    <property type="component" value="Unassembled WGS sequence"/>
</dbReference>
<dbReference type="Pfam" id="PF06985">
    <property type="entry name" value="HET"/>
    <property type="match status" value="1"/>
</dbReference>
<dbReference type="Pfam" id="PF26639">
    <property type="entry name" value="Het-6_barrel"/>
    <property type="match status" value="1"/>
</dbReference>
<sequence>MGKTQDLEEALEALVLKEPEGTIGERVLLDHEVDVFETSYSQLRDEPGLPGIRIRIICRALRNRNYDMVSRLLAKVDENEHCLRGQLCVMKALILNRLQPSKFVHLPDEPDSVPKMLDLLLRHDAPASIADEHGPKLLHAGADPHQLVSLRMTEIGGGEMGESKERFVQNLLQATWRTWAKWTDYPATLDYRDKDLEKGHAAIMLQLVDVGLEMDSADPILVSVYHMLCYHGHLERVKKLTCLGVGAQKLGVDRERGFSVTSALQAAAIGCQSEVVKYLLDTGASRSFKGPVHVSEWASRKVFEPDRPMTALVAAPYYYRSSGDIYNIYQLLFDPNADEDDLRCLLYFSIEERWMGTVKDLLARNVKIERVPLSLDTALVDILIRHGSFLDGRRFLQFALNRANLEVLTYLEQEHGVRLELHDFPHVIVGLMGRYHYRQWARGIKRRGEYAEIMKYLLVTLSLSVDDTFRMAERDNLDPDFEDYDTLKDVSEFANCEITSTDMDAYRPIRLGDDTTDPGVQTSLLRLACEWELFPVVRWLIEDEKADPTCPGLPHCALDYYIRRPRLETRLMGDDLDEQLVLLLLERSRSEDVRYWGNELATNIQQNVEAIKACTTWKDLLPRQLNESRTERIDDVKVSLPRSFSSQGLPFTYRKLCGDNTIRLFHLEAATALSDHICGTLSDHDPFDCPPFEALSYVWGDSTKQRNILLNNRSFGITENLAAALSRVRLPETSRILWVDAICINQQDDHEKGHQVILMGNIYQRAKMVLAWIGEHADGSQSIFEWHESNKDEIEKDAMEQKEFTGSPMFSYTDKAQTAFEAVCRRPYWYRTWILQEVGLGVKATVLCGPDTVDLWKLMRFGKEYRWFSDYHPLRGPNATRHAERVSRLAIHCDISSVGMLTRCCQCKDPRDKVFGILGLLASKPIPVRYDIPVADVYRSFTQAVIEHRNDLFPLHSLGPNRNLPELDSWVPDWSISKPRGVLRRVADTEYLGWELKEVPDVTYSWREVTIKGVRLDTILSVGGTLSVPDDQHKPNPASTLQQWEQLILPEVHQHGIAALSTFARTLHASDKYCINDKPGSAVLFPFVMWYHHHGTGLLRREAPRTFELVELAMVMLQQIEDWNAFELSMQEKIWRYTEQMEVSCYGRQFYLTEKGSMGLAPPGARVGDEIVFFPGGLYPFVVRDNGDGRTWEMVGDCHFEDLDGEVIKGKTMEYFALR</sequence>
<proteinExistence type="predicted"/>
<evidence type="ECO:0000259" key="1">
    <source>
        <dbReference type="Pfam" id="PF06985"/>
    </source>
</evidence>
<reference evidence="2 3" key="1">
    <citation type="journal article" date="2023" name="G3 (Bethesda)">
        <title>A chromosome-level genome assembly of Zasmidium syzygii isolated from banana leaves.</title>
        <authorList>
            <person name="van Westerhoven A.C."/>
            <person name="Mehrabi R."/>
            <person name="Talebi R."/>
            <person name="Steentjes M.B.F."/>
            <person name="Corcolon B."/>
            <person name="Chong P.A."/>
            <person name="Kema G.H.J."/>
            <person name="Seidl M.F."/>
        </authorList>
    </citation>
    <scope>NUCLEOTIDE SEQUENCE [LARGE SCALE GENOMIC DNA]</scope>
    <source>
        <strain evidence="2 3">P124</strain>
    </source>
</reference>
<organism evidence="2 3">
    <name type="scientific">Zasmidium cellare</name>
    <name type="common">Wine cellar mold</name>
    <name type="synonym">Racodium cellare</name>
    <dbReference type="NCBI Taxonomy" id="395010"/>
    <lineage>
        <taxon>Eukaryota</taxon>
        <taxon>Fungi</taxon>
        <taxon>Dikarya</taxon>
        <taxon>Ascomycota</taxon>
        <taxon>Pezizomycotina</taxon>
        <taxon>Dothideomycetes</taxon>
        <taxon>Dothideomycetidae</taxon>
        <taxon>Mycosphaerellales</taxon>
        <taxon>Mycosphaerellaceae</taxon>
        <taxon>Zasmidium</taxon>
    </lineage>
</organism>
<protein>
    <recommendedName>
        <fullName evidence="1">Heterokaryon incompatibility domain-containing protein</fullName>
    </recommendedName>
</protein>
<feature type="domain" description="Heterokaryon incompatibility" evidence="1">
    <location>
        <begin position="692"/>
        <end position="837"/>
    </location>
</feature>
<dbReference type="PANTHER" id="PTHR24148:SF73">
    <property type="entry name" value="HET DOMAIN PROTEIN (AFU_ORTHOLOGUE AFUA_8G01020)"/>
    <property type="match status" value="1"/>
</dbReference>
<dbReference type="InterPro" id="IPR052895">
    <property type="entry name" value="HetReg/Transcr_Mod"/>
</dbReference>
<name>A0ABR0EAX7_ZASCE</name>
<dbReference type="Gene3D" id="1.25.40.20">
    <property type="entry name" value="Ankyrin repeat-containing domain"/>
    <property type="match status" value="1"/>
</dbReference>
<dbReference type="PANTHER" id="PTHR24148">
    <property type="entry name" value="ANKYRIN REPEAT DOMAIN-CONTAINING PROTEIN 39 HOMOLOG-RELATED"/>
    <property type="match status" value="1"/>
</dbReference>
<evidence type="ECO:0000313" key="3">
    <source>
        <dbReference type="Proteomes" id="UP001305779"/>
    </source>
</evidence>
<dbReference type="InterPro" id="IPR036770">
    <property type="entry name" value="Ankyrin_rpt-contain_sf"/>
</dbReference>
<comment type="caution">
    <text evidence="2">The sequence shown here is derived from an EMBL/GenBank/DDBJ whole genome shotgun (WGS) entry which is preliminary data.</text>
</comment>
<accession>A0ABR0EAX7</accession>
<keyword evidence="3" id="KW-1185">Reference proteome</keyword>